<keyword evidence="1" id="KW-0812">Transmembrane</keyword>
<gene>
    <name evidence="2" type="ORF">AOX59_14425</name>
</gene>
<keyword evidence="3" id="KW-1185">Reference proteome</keyword>
<dbReference type="RefSeq" id="WP_068446623.1">
    <property type="nucleotide sequence ID" value="NZ_CP013862.1"/>
</dbReference>
<protein>
    <submittedName>
        <fullName evidence="2">Uncharacterized protein</fullName>
    </submittedName>
</protein>
<accession>A0A0U4EGM1</accession>
<proteinExistence type="predicted"/>
<dbReference type="Proteomes" id="UP000050331">
    <property type="component" value="Chromosome"/>
</dbReference>
<evidence type="ECO:0000256" key="1">
    <source>
        <dbReference type="SAM" id="Phobius"/>
    </source>
</evidence>
<keyword evidence="1" id="KW-0472">Membrane</keyword>
<feature type="transmembrane region" description="Helical" evidence="1">
    <location>
        <begin position="12"/>
        <end position="30"/>
    </location>
</feature>
<evidence type="ECO:0000313" key="3">
    <source>
        <dbReference type="Proteomes" id="UP000050331"/>
    </source>
</evidence>
<feature type="transmembrane region" description="Helical" evidence="1">
    <location>
        <begin position="106"/>
        <end position="124"/>
    </location>
</feature>
<keyword evidence="1" id="KW-1133">Transmembrane helix</keyword>
<feature type="transmembrane region" description="Helical" evidence="1">
    <location>
        <begin position="79"/>
        <end position="100"/>
    </location>
</feature>
<sequence>MDIVNLLKRKITVTFAVIIMTAIPLAFQTLDSMKDEPLHGLGSDFLGWFTVFVMYAGAVILIYGNLVSAGIEYLQHKGYIAKTWVYIGLHGVFGSAIGLLFQMPHLALYGAGIAVFFAVMDRWICKRLNMDKKIGFFYLFPILVCGLFWGYFQIISEPLPPFTAEDAVEKVTEGNGTPADPFPSEIGKSEQTIEGYHVVKETAAEPIGNGTYRVTFTETWQKDGEEGSYEMAYEVDRNSLTARDLRWEETPAYYEN</sequence>
<dbReference type="AlphaFoldDB" id="A0A0U4EGM1"/>
<dbReference type="KEGG" id="lao:AOX59_14425"/>
<reference evidence="2 3" key="1">
    <citation type="submission" date="2016-01" db="EMBL/GenBank/DDBJ databases">
        <title>Complete genome sequence of strain Lentibacillus amyloliquefaciens LAM0015T isolated from saline sediment.</title>
        <authorList>
            <person name="Wang J.-L."/>
            <person name="He M.-X."/>
        </authorList>
    </citation>
    <scope>NUCLEOTIDE SEQUENCE [LARGE SCALE GENOMIC DNA]</scope>
    <source>
        <strain evidence="2 3">LAM0015</strain>
    </source>
</reference>
<organism evidence="2 3">
    <name type="scientific">Lentibacillus amyloliquefaciens</name>
    <dbReference type="NCBI Taxonomy" id="1472767"/>
    <lineage>
        <taxon>Bacteria</taxon>
        <taxon>Bacillati</taxon>
        <taxon>Bacillota</taxon>
        <taxon>Bacilli</taxon>
        <taxon>Bacillales</taxon>
        <taxon>Bacillaceae</taxon>
        <taxon>Lentibacillus</taxon>
    </lineage>
</organism>
<dbReference type="OrthoDB" id="2447037at2"/>
<feature type="transmembrane region" description="Helical" evidence="1">
    <location>
        <begin position="136"/>
        <end position="152"/>
    </location>
</feature>
<evidence type="ECO:0000313" key="2">
    <source>
        <dbReference type="EMBL" id="ALX49657.1"/>
    </source>
</evidence>
<name>A0A0U4EGM1_9BACI</name>
<dbReference type="EMBL" id="CP013862">
    <property type="protein sequence ID" value="ALX49657.1"/>
    <property type="molecule type" value="Genomic_DNA"/>
</dbReference>
<feature type="transmembrane region" description="Helical" evidence="1">
    <location>
        <begin position="45"/>
        <end position="67"/>
    </location>
</feature>